<dbReference type="GO" id="GO:0005886">
    <property type="term" value="C:plasma membrane"/>
    <property type="evidence" value="ECO:0007669"/>
    <property type="project" value="InterPro"/>
</dbReference>
<comment type="caution">
    <text evidence="6">The sequence shown here is derived from an EMBL/GenBank/DDBJ whole genome shotgun (WGS) entry which is preliminary data.</text>
</comment>
<evidence type="ECO:0000256" key="1">
    <source>
        <dbReference type="ARBA" id="ARBA00004167"/>
    </source>
</evidence>
<proteinExistence type="predicted"/>
<dbReference type="InterPro" id="IPR007452">
    <property type="entry name" value="TamB_C"/>
</dbReference>
<dbReference type="PANTHER" id="PTHR36985:SF1">
    <property type="entry name" value="TRANSLOCATION AND ASSEMBLY MODULE SUBUNIT TAMB"/>
    <property type="match status" value="1"/>
</dbReference>
<dbReference type="EMBL" id="MLJW01000066">
    <property type="protein sequence ID" value="OIR03398.1"/>
    <property type="molecule type" value="Genomic_DNA"/>
</dbReference>
<keyword evidence="4" id="KW-0472">Membrane</keyword>
<gene>
    <name evidence="6" type="ORF">GALL_144690</name>
</gene>
<evidence type="ECO:0000256" key="4">
    <source>
        <dbReference type="ARBA" id="ARBA00023136"/>
    </source>
</evidence>
<dbReference type="Pfam" id="PF04357">
    <property type="entry name" value="TamB"/>
    <property type="match status" value="1"/>
</dbReference>
<evidence type="ECO:0000256" key="3">
    <source>
        <dbReference type="ARBA" id="ARBA00022989"/>
    </source>
</evidence>
<name>A0A1J5STM5_9ZZZZ</name>
<evidence type="ECO:0000259" key="5">
    <source>
        <dbReference type="Pfam" id="PF04357"/>
    </source>
</evidence>
<evidence type="ECO:0000313" key="6">
    <source>
        <dbReference type="EMBL" id="OIR03398.1"/>
    </source>
</evidence>
<sequence length="1521" mass="169882">MVRDKKGDTILYAGALKLRITDWFFLKDKAEIKYIGLEDAVVKMQRRDSVWNYQFIADHFSSPKAKQKNKNEKNIDLDLKKVDLKNILFLENDLWRGERMNIKLSSLVLDADTMNFNTKLFSINDINIDKPYFYILDFPGFRPDSLRPKDATDTGLQLNTGDIVLKTKKITIKNGTISIQGNEEKPDNYFDGSHLFITKVNGKFINTVLIKDTLRSDVELSAKERSGLELKKLKAKYRVTPQIMEFAKMDLQTNKSRLGDYYAMKYKAFNDDFSDYINKVVMEARFKDAKISSDDIAFFAPELSSWKKEVLLSGNGKGTVANFNVNNFFAKAGNTTYMSGNLAMKGLPDVYNTKINFTNGVLKTNYNDVTVFAPPVKNVQIPDLAALGDVLFRGNFNGSIINFNTSGSISTAIGAVTANVSMQLPKNKDATYTGTVTTTQFNIGKFLHYDLLGLVDFNGKISGNNFSIDKLKTTIQGNISSLGFNDYTYSNITTNGTFQKKYFNGEVNIDDPNLDFKSQVEVDLTKEQPSFNILGDLQNSNLKPLNFFRNNLALTGLLDVNFTGKDIDHFLGTAKFLNANIKSDDVRLGFDSLDLTSSSVDSIKSLRLTNNDFTANIDGEFNIVDLPNNFQAFLHRYYPAYVSAPSALLKKQKFTVSVSTNFIEPYLKLYDKKISGFNDLRATGIVNTKKDSFAIDVTVPYAKYGNYSITGADIKGIGNLDSLSVLGDVSSVQVSDSLSFPNSHFSVKASNDHSFVSLKTSASNTLNEADLNADVFTLKDGVRIKFDPSSFILNEKKWHLEKEGEIVLRKNFVSAQNVKFSQGFQEITVETEPEDGDSKNNLMLKLKNVVLGDVTSLFFKDPKLEGAASGEIHLHDFYGKFKVESNIKAEQFRLNDDSIGLVTIKSGYNSSNGMISFEIQSLNKGYKLFADGSYNTKDSINTALNINAKLDSTHVDYLNKLLVGIFSDIDGIAYGDLNVHGNPNAPELSGRVKLYNAHLKVDYTQVWYKIDSADIKFEDDGIDFGEIAIHDAFKNKGIVKGKLFEKGFRNMNFDFDLSTNKLLLIDTKQKDNPQFYGKAIGKAKLSFKGPESNARMSISAEANDSSHIYILNAVSKEGDDESFIVFKKYGDEIESDENKSNFNLLVDLDVTANRKVQIDVILDPLSGDVIKATGDGRLKIRVGTNDPLSIRGRYAIDKGKYDFSFQSFIRKPFILKPESGNYIEWTGDPFDANIHIDAQYTADNVSISDLISNQPGLTFNSGSKVYRGPVYVIASLSDKLSKPTINFRLDFPQSSPIKTDAVFAEFINRIEQDDNEMLKQVTYLIVFNMFAPYGQNNGAAPINVASIGVNTVSQIITNQLNKTLSNVLFKITKDRSLHFDVGTSVYSSSNLLSQTTGIPTTTNNNFDRSRVNIKLGYSFFNDKLLISFGGDFDFNVGAATQSGNFQWLPDLNVEYYISKDKKLRAIIFNKNSLNVVGGAFGKQNRQGIGLSYKKDFEKLFAKKEDDTKLTPTDSIPKAKDN</sequence>
<dbReference type="PANTHER" id="PTHR36985">
    <property type="entry name" value="TRANSLOCATION AND ASSEMBLY MODULE SUBUNIT TAMB"/>
    <property type="match status" value="1"/>
</dbReference>
<accession>A0A1J5STM5</accession>
<dbReference type="GO" id="GO:0009306">
    <property type="term" value="P:protein secretion"/>
    <property type="evidence" value="ECO:0007669"/>
    <property type="project" value="InterPro"/>
</dbReference>
<reference evidence="6" key="1">
    <citation type="submission" date="2016-10" db="EMBL/GenBank/DDBJ databases">
        <title>Sequence of Gallionella enrichment culture.</title>
        <authorList>
            <person name="Poehlein A."/>
            <person name="Muehling M."/>
            <person name="Daniel R."/>
        </authorList>
    </citation>
    <scope>NUCLEOTIDE SEQUENCE</scope>
</reference>
<comment type="subcellular location">
    <subcellularLocation>
        <location evidence="1">Membrane</location>
        <topology evidence="1">Single-pass membrane protein</topology>
    </subcellularLocation>
</comment>
<organism evidence="6">
    <name type="scientific">mine drainage metagenome</name>
    <dbReference type="NCBI Taxonomy" id="410659"/>
    <lineage>
        <taxon>unclassified sequences</taxon>
        <taxon>metagenomes</taxon>
        <taxon>ecological metagenomes</taxon>
    </lineage>
</organism>
<feature type="domain" description="Translocation and assembly module TamB C-terminal" evidence="5">
    <location>
        <begin position="1033"/>
        <end position="1496"/>
    </location>
</feature>
<keyword evidence="3" id="KW-1133">Transmembrane helix</keyword>
<evidence type="ECO:0000256" key="2">
    <source>
        <dbReference type="ARBA" id="ARBA00022692"/>
    </source>
</evidence>
<keyword evidence="2" id="KW-0812">Transmembrane</keyword>
<protein>
    <recommendedName>
        <fullName evidence="5">Translocation and assembly module TamB C-terminal domain-containing protein</fullName>
    </recommendedName>
</protein>